<dbReference type="AlphaFoldDB" id="A0AAE1T8K7"/>
<organism evidence="2 3">
    <name type="scientific">Sesamum angolense</name>
    <dbReference type="NCBI Taxonomy" id="2727404"/>
    <lineage>
        <taxon>Eukaryota</taxon>
        <taxon>Viridiplantae</taxon>
        <taxon>Streptophyta</taxon>
        <taxon>Embryophyta</taxon>
        <taxon>Tracheophyta</taxon>
        <taxon>Spermatophyta</taxon>
        <taxon>Magnoliopsida</taxon>
        <taxon>eudicotyledons</taxon>
        <taxon>Gunneridae</taxon>
        <taxon>Pentapetalae</taxon>
        <taxon>asterids</taxon>
        <taxon>lamiids</taxon>
        <taxon>Lamiales</taxon>
        <taxon>Pedaliaceae</taxon>
        <taxon>Sesamum</taxon>
    </lineage>
</organism>
<keyword evidence="3" id="KW-1185">Reference proteome</keyword>
<feature type="compositionally biased region" description="Basic and acidic residues" evidence="1">
    <location>
        <begin position="40"/>
        <end position="50"/>
    </location>
</feature>
<protein>
    <submittedName>
        <fullName evidence="2">Retrovirus-related Pol polyprotein from transposon RE2</fullName>
    </submittedName>
</protein>
<proteinExistence type="predicted"/>
<sequence length="214" mass="23435">MGRVRDRTHTPPGPAGAGFSCPRPAPNPKNGIPDPPHTGRVRDSTSDKTRTMSPGQRLGRVGIYINLMSKTLSSMVTWTRKFSCKNHQGILKALQPRKSALNILADVGSLGVKPSKILMEQNLKLSKHSGQPLFDISPNRCLVGRLLYLTVTRRNLSYVVQTLNWASCPGSRRSISGYCIFLGNSLISWRSKKQSLISRSSAEAEYGAVANTNC</sequence>
<reference evidence="2" key="1">
    <citation type="submission" date="2020-06" db="EMBL/GenBank/DDBJ databases">
        <authorList>
            <person name="Li T."/>
            <person name="Hu X."/>
            <person name="Zhang T."/>
            <person name="Song X."/>
            <person name="Zhang H."/>
            <person name="Dai N."/>
            <person name="Sheng W."/>
            <person name="Hou X."/>
            <person name="Wei L."/>
        </authorList>
    </citation>
    <scope>NUCLEOTIDE SEQUENCE</scope>
    <source>
        <strain evidence="2">K16</strain>
        <tissue evidence="2">Leaf</tissue>
    </source>
</reference>
<name>A0AAE1T8K7_9LAMI</name>
<evidence type="ECO:0000313" key="2">
    <source>
        <dbReference type="EMBL" id="KAK4383192.1"/>
    </source>
</evidence>
<dbReference type="PANTHER" id="PTHR11439:SF470">
    <property type="entry name" value="CYSTEINE-RICH RLK (RECEPTOR-LIKE PROTEIN KINASE) 8"/>
    <property type="match status" value="1"/>
</dbReference>
<accession>A0AAE1T8K7</accession>
<comment type="caution">
    <text evidence="2">The sequence shown here is derived from an EMBL/GenBank/DDBJ whole genome shotgun (WGS) entry which is preliminary data.</text>
</comment>
<reference evidence="2" key="2">
    <citation type="journal article" date="2024" name="Plant">
        <title>Genomic evolution and insights into agronomic trait innovations of Sesamum species.</title>
        <authorList>
            <person name="Miao H."/>
            <person name="Wang L."/>
            <person name="Qu L."/>
            <person name="Liu H."/>
            <person name="Sun Y."/>
            <person name="Le M."/>
            <person name="Wang Q."/>
            <person name="Wei S."/>
            <person name="Zheng Y."/>
            <person name="Lin W."/>
            <person name="Duan Y."/>
            <person name="Cao H."/>
            <person name="Xiong S."/>
            <person name="Wang X."/>
            <person name="Wei L."/>
            <person name="Li C."/>
            <person name="Ma Q."/>
            <person name="Ju M."/>
            <person name="Zhao R."/>
            <person name="Li G."/>
            <person name="Mu C."/>
            <person name="Tian Q."/>
            <person name="Mei H."/>
            <person name="Zhang T."/>
            <person name="Gao T."/>
            <person name="Zhang H."/>
        </authorList>
    </citation>
    <scope>NUCLEOTIDE SEQUENCE</scope>
    <source>
        <strain evidence="2">K16</strain>
    </source>
</reference>
<evidence type="ECO:0000256" key="1">
    <source>
        <dbReference type="SAM" id="MobiDB-lite"/>
    </source>
</evidence>
<gene>
    <name evidence="2" type="ORF">Sango_2798700</name>
</gene>
<evidence type="ECO:0000313" key="3">
    <source>
        <dbReference type="Proteomes" id="UP001289374"/>
    </source>
</evidence>
<dbReference type="CDD" id="cd09272">
    <property type="entry name" value="RNase_HI_RT_Ty1"/>
    <property type="match status" value="1"/>
</dbReference>
<dbReference type="PROSITE" id="PS51257">
    <property type="entry name" value="PROKAR_LIPOPROTEIN"/>
    <property type="match status" value="1"/>
</dbReference>
<feature type="region of interest" description="Disordered" evidence="1">
    <location>
        <begin position="1"/>
        <end position="55"/>
    </location>
</feature>
<dbReference type="Proteomes" id="UP001289374">
    <property type="component" value="Unassembled WGS sequence"/>
</dbReference>
<dbReference type="PANTHER" id="PTHR11439">
    <property type="entry name" value="GAG-POL-RELATED RETROTRANSPOSON"/>
    <property type="match status" value="1"/>
</dbReference>
<dbReference type="EMBL" id="JACGWL010000600">
    <property type="protein sequence ID" value="KAK4383192.1"/>
    <property type="molecule type" value="Genomic_DNA"/>
</dbReference>